<feature type="domain" description="Metallo-beta-lactamase" evidence="1">
    <location>
        <begin position="69"/>
        <end position="272"/>
    </location>
</feature>
<evidence type="ECO:0000259" key="1">
    <source>
        <dbReference type="Pfam" id="PF12706"/>
    </source>
</evidence>
<organism evidence="2 3">
    <name type="scientific">Paraglomus occultum</name>
    <dbReference type="NCBI Taxonomy" id="144539"/>
    <lineage>
        <taxon>Eukaryota</taxon>
        <taxon>Fungi</taxon>
        <taxon>Fungi incertae sedis</taxon>
        <taxon>Mucoromycota</taxon>
        <taxon>Glomeromycotina</taxon>
        <taxon>Glomeromycetes</taxon>
        <taxon>Paraglomerales</taxon>
        <taxon>Paraglomeraceae</taxon>
        <taxon>Paraglomus</taxon>
    </lineage>
</organism>
<accession>A0A9N8WNT9</accession>
<keyword evidence="3" id="KW-1185">Reference proteome</keyword>
<dbReference type="PANTHER" id="PTHR46504:SF2">
    <property type="entry name" value="TRNASE Z TRZ1"/>
    <property type="match status" value="1"/>
</dbReference>
<reference evidence="2" key="1">
    <citation type="submission" date="2021-06" db="EMBL/GenBank/DDBJ databases">
        <authorList>
            <person name="Kallberg Y."/>
            <person name="Tangrot J."/>
            <person name="Rosling A."/>
        </authorList>
    </citation>
    <scope>NUCLEOTIDE SEQUENCE</scope>
    <source>
        <strain evidence="2">IA702</strain>
    </source>
</reference>
<gene>
    <name evidence="2" type="ORF">POCULU_LOCUS1947</name>
</gene>
<dbReference type="AlphaFoldDB" id="A0A9N8WNT9"/>
<dbReference type="SUPFAM" id="SSF56281">
    <property type="entry name" value="Metallo-hydrolase/oxidoreductase"/>
    <property type="match status" value="1"/>
</dbReference>
<proteinExistence type="predicted"/>
<dbReference type="Proteomes" id="UP000789572">
    <property type="component" value="Unassembled WGS sequence"/>
</dbReference>
<dbReference type="PANTHER" id="PTHR46504">
    <property type="entry name" value="TRNASE Z TRZ1"/>
    <property type="match status" value="1"/>
</dbReference>
<evidence type="ECO:0000313" key="3">
    <source>
        <dbReference type="Proteomes" id="UP000789572"/>
    </source>
</evidence>
<dbReference type="Pfam" id="PF12706">
    <property type="entry name" value="Lactamase_B_2"/>
    <property type="match status" value="1"/>
</dbReference>
<dbReference type="InterPro" id="IPR001279">
    <property type="entry name" value="Metallo-B-lactamas"/>
</dbReference>
<dbReference type="OrthoDB" id="527344at2759"/>
<evidence type="ECO:0000313" key="2">
    <source>
        <dbReference type="EMBL" id="CAG8488698.1"/>
    </source>
</evidence>
<protein>
    <submittedName>
        <fullName evidence="2">9145_t:CDS:1</fullName>
    </submittedName>
</protein>
<dbReference type="InterPro" id="IPR036866">
    <property type="entry name" value="RibonucZ/Hydroxyglut_hydro"/>
</dbReference>
<sequence>MTFDIPVAVTDVESKIFVTRKWIFPKTSLSGQRLPQLTLFGTSRAAGATAFYVPELDFLFDAGHKVHSSHPSHVFITHTHSDHCLDLTHHVSKYRPPNVYIPTESHEFVTDYVKAAQALTEYNRNGPKNSNTHGVSPGDTVTIGNRYELYVTEMDHSVPCVGYVVSSKRQRLKQSLQHLSGKEIAALKRDDPLVEIMESYTMPLFAFNGDTTTKPFEQYKDLFSSVPVVITECTFLHESHEENADKTKHTSWTAISPFIREMKTTLFVLIHFSYRYSDRAIREFFELERQRWKDEFGDELNNIVVWA</sequence>
<dbReference type="EMBL" id="CAJVPJ010000163">
    <property type="protein sequence ID" value="CAG8488698.1"/>
    <property type="molecule type" value="Genomic_DNA"/>
</dbReference>
<name>A0A9N8WNT9_9GLOM</name>
<comment type="caution">
    <text evidence="2">The sequence shown here is derived from an EMBL/GenBank/DDBJ whole genome shotgun (WGS) entry which is preliminary data.</text>
</comment>
<dbReference type="Gene3D" id="3.60.15.10">
    <property type="entry name" value="Ribonuclease Z/Hydroxyacylglutathione hydrolase-like"/>
    <property type="match status" value="1"/>
</dbReference>